<evidence type="ECO:0000256" key="1">
    <source>
        <dbReference type="ARBA" id="ARBA00003283"/>
    </source>
</evidence>
<sequence length="166" mass="19703">MEIKNVQANNLTTDYLNFCLSRKNLDQKTIKSYTIDLRQYFEFTMESAIEWTNKKSIEQYIDLLHCKYKPKSVKRKIASLKAFFHYLEIEELIDINPFHKIQIKYKEPFILPKTIPINNIEQIIRFAYLQLTKAKTEYAKKVALRNALILELLFATGMRISELCTL</sequence>
<dbReference type="InterPro" id="IPR004107">
    <property type="entry name" value="Integrase_SAM-like_N"/>
</dbReference>
<evidence type="ECO:0000256" key="5">
    <source>
        <dbReference type="ARBA" id="ARBA00023172"/>
    </source>
</evidence>
<dbReference type="InterPro" id="IPR013762">
    <property type="entry name" value="Integrase-like_cat_sf"/>
</dbReference>
<dbReference type="Proteomes" id="UP001056693">
    <property type="component" value="Unassembled WGS sequence"/>
</dbReference>
<dbReference type="InterPro" id="IPR050090">
    <property type="entry name" value="Tyrosine_recombinase_XerCD"/>
</dbReference>
<dbReference type="Gene3D" id="1.10.443.10">
    <property type="entry name" value="Intergrase catalytic core"/>
    <property type="match status" value="1"/>
</dbReference>
<reference evidence="9 10" key="1">
    <citation type="submission" date="2019-03" db="EMBL/GenBank/DDBJ databases">
        <authorList>
            <person name="Molinero N."/>
            <person name="Sanchez B."/>
            <person name="Walker A."/>
            <person name="Duncan S."/>
            <person name="Delgado S."/>
            <person name="Margolles A."/>
        </authorList>
    </citation>
    <scope>NUCLEOTIDE SEQUENCE [LARGE SCALE GENOMIC DNA]</scope>
    <source>
        <strain evidence="9 10">IPLA60002</strain>
    </source>
</reference>
<evidence type="ECO:0000313" key="10">
    <source>
        <dbReference type="Proteomes" id="UP001056693"/>
    </source>
</evidence>
<dbReference type="InterPro" id="IPR010998">
    <property type="entry name" value="Integrase_recombinase_N"/>
</dbReference>
<organism evidence="9 10">
    <name type="scientific">Ruminococcus bromii</name>
    <dbReference type="NCBI Taxonomy" id="40518"/>
    <lineage>
        <taxon>Bacteria</taxon>
        <taxon>Bacillati</taxon>
        <taxon>Bacillota</taxon>
        <taxon>Clostridia</taxon>
        <taxon>Eubacteriales</taxon>
        <taxon>Oscillospiraceae</taxon>
        <taxon>Ruminococcus</taxon>
    </lineage>
</organism>
<feature type="non-terminal residue" evidence="9">
    <location>
        <position position="166"/>
    </location>
</feature>
<dbReference type="InterPro" id="IPR011010">
    <property type="entry name" value="DNA_brk_join_enz"/>
</dbReference>
<evidence type="ECO:0000256" key="2">
    <source>
        <dbReference type="ARBA" id="ARBA00008857"/>
    </source>
</evidence>
<dbReference type="InterPro" id="IPR002104">
    <property type="entry name" value="Integrase_catalytic"/>
</dbReference>
<dbReference type="PANTHER" id="PTHR30349:SF81">
    <property type="entry name" value="TYROSINE RECOMBINASE XERC"/>
    <property type="match status" value="1"/>
</dbReference>
<dbReference type="RefSeq" id="WP_249376215.1">
    <property type="nucleotide sequence ID" value="NZ_SNUZ01000006.1"/>
</dbReference>
<comment type="function">
    <text evidence="1">Site-specific tyrosine recombinase, which acts by catalyzing the cutting and rejoining of the recombining DNA molecules.</text>
</comment>
<evidence type="ECO:0000256" key="4">
    <source>
        <dbReference type="ARBA" id="ARBA00023125"/>
    </source>
</evidence>
<dbReference type="InterPro" id="IPR044068">
    <property type="entry name" value="CB"/>
</dbReference>
<evidence type="ECO:0000259" key="8">
    <source>
        <dbReference type="PROSITE" id="PS51900"/>
    </source>
</evidence>
<dbReference type="SUPFAM" id="SSF56349">
    <property type="entry name" value="DNA breaking-rejoining enzymes"/>
    <property type="match status" value="1"/>
</dbReference>
<keyword evidence="5" id="KW-0233">DNA recombination</keyword>
<accession>A0ABT0NG44</accession>
<keyword evidence="10" id="KW-1185">Reference proteome</keyword>
<proteinExistence type="inferred from homology"/>
<dbReference type="Gene3D" id="1.10.150.130">
    <property type="match status" value="1"/>
</dbReference>
<dbReference type="EMBL" id="SNUZ01000006">
    <property type="protein sequence ID" value="MCL3787228.1"/>
    <property type="molecule type" value="Genomic_DNA"/>
</dbReference>
<comment type="similarity">
    <text evidence="2">Belongs to the 'phage' integrase family.</text>
</comment>
<dbReference type="Pfam" id="PF02899">
    <property type="entry name" value="Phage_int_SAM_1"/>
    <property type="match status" value="1"/>
</dbReference>
<gene>
    <name evidence="9" type="ORF">E2N93_04215</name>
</gene>
<evidence type="ECO:0000259" key="7">
    <source>
        <dbReference type="PROSITE" id="PS51898"/>
    </source>
</evidence>
<evidence type="ECO:0000256" key="6">
    <source>
        <dbReference type="PROSITE-ProRule" id="PRU01248"/>
    </source>
</evidence>
<evidence type="ECO:0000256" key="3">
    <source>
        <dbReference type="ARBA" id="ARBA00022908"/>
    </source>
</evidence>
<keyword evidence="3" id="KW-0229">DNA integration</keyword>
<comment type="caution">
    <text evidence="9">The sequence shown here is derived from an EMBL/GenBank/DDBJ whole genome shotgun (WGS) entry which is preliminary data.</text>
</comment>
<dbReference type="PROSITE" id="PS51898">
    <property type="entry name" value="TYR_RECOMBINASE"/>
    <property type="match status" value="1"/>
</dbReference>
<feature type="domain" description="Core-binding (CB)" evidence="8">
    <location>
        <begin position="6"/>
        <end position="88"/>
    </location>
</feature>
<dbReference type="PANTHER" id="PTHR30349">
    <property type="entry name" value="PHAGE INTEGRASE-RELATED"/>
    <property type="match status" value="1"/>
</dbReference>
<dbReference type="PROSITE" id="PS51900">
    <property type="entry name" value="CB"/>
    <property type="match status" value="1"/>
</dbReference>
<evidence type="ECO:0000313" key="9">
    <source>
        <dbReference type="EMBL" id="MCL3787228.1"/>
    </source>
</evidence>
<name>A0ABT0NG44_9FIRM</name>
<protein>
    <submittedName>
        <fullName evidence="9">Recombinase XerC</fullName>
    </submittedName>
</protein>
<feature type="domain" description="Tyr recombinase" evidence="7">
    <location>
        <begin position="110"/>
        <end position="166"/>
    </location>
</feature>
<keyword evidence="4 6" id="KW-0238">DNA-binding</keyword>